<dbReference type="InterPro" id="IPR027417">
    <property type="entry name" value="P-loop_NTPase"/>
</dbReference>
<evidence type="ECO:0000256" key="3">
    <source>
        <dbReference type="ARBA" id="ARBA00023186"/>
    </source>
</evidence>
<evidence type="ECO:0000256" key="4">
    <source>
        <dbReference type="RuleBase" id="RU004432"/>
    </source>
</evidence>
<dbReference type="InterPro" id="IPR028299">
    <property type="entry name" value="ClpA/B_CS2"/>
</dbReference>
<dbReference type="Gene3D" id="3.40.50.300">
    <property type="entry name" value="P-loop containing nucleotide triphosphate hydrolases"/>
    <property type="match status" value="2"/>
</dbReference>
<dbReference type="CDD" id="cd19499">
    <property type="entry name" value="RecA-like_ClpB_Hsp104-like"/>
    <property type="match status" value="1"/>
</dbReference>
<dbReference type="PRINTS" id="PR00300">
    <property type="entry name" value="CLPPROTEASEA"/>
</dbReference>
<dbReference type="InterPro" id="IPR003593">
    <property type="entry name" value="AAA+_ATPase"/>
</dbReference>
<dbReference type="SUPFAM" id="SSF52540">
    <property type="entry name" value="P-loop containing nucleoside triphosphate hydrolases"/>
    <property type="match status" value="2"/>
</dbReference>
<accession>A0ABX7BDQ2</accession>
<dbReference type="Gene3D" id="1.10.1780.10">
    <property type="entry name" value="Clp, N-terminal domain"/>
    <property type="match status" value="1"/>
</dbReference>
<feature type="domain" description="AAA+ ATPase" evidence="6">
    <location>
        <begin position="431"/>
        <end position="572"/>
    </location>
</feature>
<name>A0ABX7BDQ2_9PROT</name>
<reference evidence="8" key="1">
    <citation type="submission" date="2021-02" db="EMBL/GenBank/DDBJ databases">
        <title>Skermanella TT6 skin isolate.</title>
        <authorList>
            <person name="Lee K."/>
            <person name="Ganzorig M."/>
        </authorList>
    </citation>
    <scope>NUCLEOTIDE SEQUENCE</scope>
    <source>
        <strain evidence="8">TT6</strain>
    </source>
</reference>
<sequence>MACEADPRAIHREIDRLLPRLPQRPHGDDAVERTIQRAERFKPDAPCDGACLLLALLVDRGAGAASILRRHGVSRDRIVDHMVQRDMEARRRKAPQRALDASDPPAAPAADGALATYCVDLNAKAAEGRIDPVIGRDAAIERTVQILCRRTKNNPILVGEPGVGKTAIAEGLALRIVEGEAPDALRGTRIFALDLGALVAGTRYRGDFEERVKAVVTELGRTPGAVLFIDEIHTIIGAGGSGGAMDAANLLKPALAEGTLRCVGATTYREYRQHIERDQALARRFGKIDVAEPSVEDAVAILEGVADRYADHHQVIYSGDAIRAAVELSARYITDRHLPDKAIDVLDEAGAMARLDAGRAWPRRIEAPDIEAVVARIANMPVRRAGRDERAALRGLEADLKAAVFGQDAAIQAVASAVKVARSGLRDPEKPMGSYLFAGPTGVGKTEIARRLAETLGVPLLRFDMSEYMERHTVSRLIGAPPGYVGFDQEGLLTSAVSKAPHAVLLLDEIEKAHPDLFALLLQVMDAGRLTDSSGRTVDFRHVVLIMTTNAGAAEMVRPAMGFGMQAVSGPDADAAVAAVNRLFSPEFRNRLDATVQFRPLEPATVRLIARSHLDRLAEQLADRNIALDASPEALDWLAARGFDAALGARPLARLVERAVKLPLAEHLLFGDLDGGGRIRLAVVDGKLDLSVDRTHVRSSKYEPA</sequence>
<dbReference type="InterPro" id="IPR001270">
    <property type="entry name" value="ClpA/B"/>
</dbReference>
<gene>
    <name evidence="8" type="ORF">IGS68_20545</name>
</gene>
<dbReference type="SMART" id="SM01086">
    <property type="entry name" value="ClpB_D2-small"/>
    <property type="match status" value="1"/>
</dbReference>
<keyword evidence="1 4" id="KW-0547">Nucleotide-binding</keyword>
<proteinExistence type="inferred from homology"/>
<dbReference type="PROSITE" id="PS00871">
    <property type="entry name" value="CLPAB_2"/>
    <property type="match status" value="1"/>
</dbReference>
<dbReference type="Gene3D" id="1.10.8.60">
    <property type="match status" value="2"/>
</dbReference>
<dbReference type="CDD" id="cd00009">
    <property type="entry name" value="AAA"/>
    <property type="match status" value="1"/>
</dbReference>
<evidence type="ECO:0000256" key="5">
    <source>
        <dbReference type="SAM" id="MobiDB-lite"/>
    </source>
</evidence>
<comment type="similarity">
    <text evidence="4">Belongs to the ClpA/ClpB family.</text>
</comment>
<evidence type="ECO:0000313" key="8">
    <source>
        <dbReference type="EMBL" id="QQP92544.1"/>
    </source>
</evidence>
<keyword evidence="3 4" id="KW-0143">Chaperone</keyword>
<dbReference type="Proteomes" id="UP000595197">
    <property type="component" value="Chromosome"/>
</dbReference>
<dbReference type="PANTHER" id="PTHR11638">
    <property type="entry name" value="ATP-DEPENDENT CLP PROTEASE"/>
    <property type="match status" value="1"/>
</dbReference>
<dbReference type="InterPro" id="IPR050130">
    <property type="entry name" value="ClpA_ClpB"/>
</dbReference>
<dbReference type="InterPro" id="IPR041546">
    <property type="entry name" value="ClpA/ClpB_AAA_lid"/>
</dbReference>
<dbReference type="InterPro" id="IPR018368">
    <property type="entry name" value="ClpA/B_CS1"/>
</dbReference>
<dbReference type="PROSITE" id="PS00870">
    <property type="entry name" value="CLPAB_1"/>
    <property type="match status" value="1"/>
</dbReference>
<dbReference type="Pfam" id="PF17871">
    <property type="entry name" value="AAA_lid_9"/>
    <property type="match status" value="1"/>
</dbReference>
<feature type="region of interest" description="Disordered" evidence="5">
    <location>
        <begin position="87"/>
        <end position="107"/>
    </location>
</feature>
<dbReference type="InterPro" id="IPR003959">
    <property type="entry name" value="ATPase_AAA_core"/>
</dbReference>
<feature type="compositionally biased region" description="Low complexity" evidence="5">
    <location>
        <begin position="98"/>
        <end position="107"/>
    </location>
</feature>
<dbReference type="InterPro" id="IPR019489">
    <property type="entry name" value="Clp_ATPase_C"/>
</dbReference>
<evidence type="ECO:0000256" key="1">
    <source>
        <dbReference type="ARBA" id="ARBA00022741"/>
    </source>
</evidence>
<evidence type="ECO:0000256" key="2">
    <source>
        <dbReference type="ARBA" id="ARBA00022840"/>
    </source>
</evidence>
<dbReference type="EMBL" id="CP067420">
    <property type="protein sequence ID" value="QQP92544.1"/>
    <property type="molecule type" value="Genomic_DNA"/>
</dbReference>
<protein>
    <submittedName>
        <fullName evidence="8">AAA family ATPase</fullName>
    </submittedName>
</protein>
<organism evidence="8 9">
    <name type="scientific">Skermanella cutis</name>
    <dbReference type="NCBI Taxonomy" id="2775420"/>
    <lineage>
        <taxon>Bacteria</taxon>
        <taxon>Pseudomonadati</taxon>
        <taxon>Pseudomonadota</taxon>
        <taxon>Alphaproteobacteria</taxon>
        <taxon>Rhodospirillales</taxon>
        <taxon>Azospirillaceae</taxon>
        <taxon>Skermanella</taxon>
    </lineage>
</organism>
<evidence type="ECO:0000259" key="6">
    <source>
        <dbReference type="SMART" id="SM00382"/>
    </source>
</evidence>
<evidence type="ECO:0000259" key="7">
    <source>
        <dbReference type="SMART" id="SM01086"/>
    </source>
</evidence>
<feature type="domain" description="Clp ATPase C-terminal" evidence="7">
    <location>
        <begin position="601"/>
        <end position="690"/>
    </location>
</feature>
<evidence type="ECO:0000313" key="9">
    <source>
        <dbReference type="Proteomes" id="UP000595197"/>
    </source>
</evidence>
<keyword evidence="2 4" id="KW-0067">ATP-binding</keyword>
<dbReference type="Pfam" id="PF07724">
    <property type="entry name" value="AAA_2"/>
    <property type="match status" value="1"/>
</dbReference>
<keyword evidence="9" id="KW-1185">Reference proteome</keyword>
<dbReference type="InterPro" id="IPR036628">
    <property type="entry name" value="Clp_N_dom_sf"/>
</dbReference>
<dbReference type="PANTHER" id="PTHR11638:SF111">
    <property type="entry name" value="ATP-DEPENDENT CLP PROTEASE ATP-BINDING SUBUNIT CLPA"/>
    <property type="match status" value="1"/>
</dbReference>
<dbReference type="Pfam" id="PF10431">
    <property type="entry name" value="ClpB_D2-small"/>
    <property type="match status" value="1"/>
</dbReference>
<dbReference type="Pfam" id="PF00004">
    <property type="entry name" value="AAA"/>
    <property type="match status" value="1"/>
</dbReference>
<dbReference type="SMART" id="SM00382">
    <property type="entry name" value="AAA"/>
    <property type="match status" value="2"/>
</dbReference>
<feature type="domain" description="AAA+ ATPase" evidence="6">
    <location>
        <begin position="151"/>
        <end position="294"/>
    </location>
</feature>